<dbReference type="InterPro" id="IPR036412">
    <property type="entry name" value="HAD-like_sf"/>
</dbReference>
<dbReference type="NCBIfam" id="TIGR01662">
    <property type="entry name" value="HAD-SF-IIIA"/>
    <property type="match status" value="1"/>
</dbReference>
<keyword evidence="6" id="KW-0119">Carbohydrate metabolism</keyword>
<keyword evidence="4" id="KW-0479">Metal-binding</keyword>
<evidence type="ECO:0000256" key="4">
    <source>
        <dbReference type="ARBA" id="ARBA00022723"/>
    </source>
</evidence>
<dbReference type="GO" id="GO:0005975">
    <property type="term" value="P:carbohydrate metabolic process"/>
    <property type="evidence" value="ECO:0007669"/>
    <property type="project" value="InterPro"/>
</dbReference>
<keyword evidence="3" id="KW-0963">Cytoplasm</keyword>
<dbReference type="InterPro" id="IPR004446">
    <property type="entry name" value="Heptose_bisP_phosphatase"/>
</dbReference>
<sequence>MAPPDLRDVRTVFLDRDGTINVKAAAGEYIRSPEELVLLPGAAKAVAALNAAGLRTVLVTNQRWLSEDSADPASYAAVHERLEQLLADEGARLDAAYHCPHASASCDCRKPAAGLLLRAAREQGLDLARSVMIGDTEGDVRAGRAAGAATVLLRRGVGDTYGADAVAEDLAAAVQLILTARAAPGVPRGQRAHGRPSRVPKA</sequence>
<dbReference type="AlphaFoldDB" id="A0A0U0W6T3"/>
<proteinExistence type="inferred from homology"/>
<evidence type="ECO:0000313" key="9">
    <source>
        <dbReference type="Proteomes" id="UP000198875"/>
    </source>
</evidence>
<name>A0A0U0W6T3_MYCBE</name>
<evidence type="ECO:0000256" key="5">
    <source>
        <dbReference type="ARBA" id="ARBA00022801"/>
    </source>
</evidence>
<dbReference type="Gene3D" id="3.40.50.1000">
    <property type="entry name" value="HAD superfamily/HAD-like"/>
    <property type="match status" value="1"/>
</dbReference>
<evidence type="ECO:0000256" key="6">
    <source>
        <dbReference type="ARBA" id="ARBA00023277"/>
    </source>
</evidence>
<evidence type="ECO:0000313" key="8">
    <source>
        <dbReference type="EMBL" id="CPR08895.1"/>
    </source>
</evidence>
<evidence type="ECO:0000256" key="1">
    <source>
        <dbReference type="ARBA" id="ARBA00004496"/>
    </source>
</evidence>
<dbReference type="EMBL" id="CSTD01000001">
    <property type="protein sequence ID" value="CPR08895.1"/>
    <property type="molecule type" value="Genomic_DNA"/>
</dbReference>
<comment type="subcellular location">
    <subcellularLocation>
        <location evidence="1">Cytoplasm</location>
    </subcellularLocation>
</comment>
<dbReference type="InterPro" id="IPR006543">
    <property type="entry name" value="Histidinol-phos"/>
</dbReference>
<accession>A0A0U0W6T3</accession>
<evidence type="ECO:0000256" key="3">
    <source>
        <dbReference type="ARBA" id="ARBA00022490"/>
    </source>
</evidence>
<comment type="similarity">
    <text evidence="2">Belongs to the GmhB family.</text>
</comment>
<dbReference type="SUPFAM" id="SSF56784">
    <property type="entry name" value="HAD-like"/>
    <property type="match status" value="1"/>
</dbReference>
<protein>
    <recommendedName>
        <fullName evidence="7">D,D-heptose 1,7-bisphosphate phosphatase</fullName>
    </recommendedName>
</protein>
<dbReference type="NCBIfam" id="TIGR01656">
    <property type="entry name" value="Histidinol-ppas"/>
    <property type="match status" value="1"/>
</dbReference>
<dbReference type="Pfam" id="PF13242">
    <property type="entry name" value="Hydrolase_like"/>
    <property type="match status" value="1"/>
</dbReference>
<dbReference type="GO" id="GO:0005737">
    <property type="term" value="C:cytoplasm"/>
    <property type="evidence" value="ECO:0007669"/>
    <property type="project" value="UniProtKB-SubCell"/>
</dbReference>
<dbReference type="InterPro" id="IPR006549">
    <property type="entry name" value="HAD-SF_hydro_IIIA"/>
</dbReference>
<dbReference type="Proteomes" id="UP000198875">
    <property type="component" value="Unassembled WGS sequence"/>
</dbReference>
<gene>
    <name evidence="8" type="primary">gmhB</name>
    <name evidence="8" type="ORF">BN971_01386</name>
</gene>
<evidence type="ECO:0000256" key="7">
    <source>
        <dbReference type="ARBA" id="ARBA00031828"/>
    </source>
</evidence>
<dbReference type="PANTHER" id="PTHR42891:SF1">
    <property type="entry name" value="D-GLYCERO-BETA-D-MANNO-HEPTOSE-1,7-BISPHOSPHATE 7-PHOSPHATASE"/>
    <property type="match status" value="1"/>
</dbReference>
<dbReference type="GO" id="GO:0046872">
    <property type="term" value="F:metal ion binding"/>
    <property type="evidence" value="ECO:0007669"/>
    <property type="project" value="UniProtKB-KW"/>
</dbReference>
<dbReference type="PANTHER" id="PTHR42891">
    <property type="entry name" value="D-GLYCERO-BETA-D-MANNO-HEPTOSE-1,7-BISPHOSPHATE 7-PHOSPHATASE"/>
    <property type="match status" value="1"/>
</dbReference>
<organism evidence="8 9">
    <name type="scientific">Mycobacterium bohemicum DSM 44277</name>
    <dbReference type="NCBI Taxonomy" id="1236609"/>
    <lineage>
        <taxon>Bacteria</taxon>
        <taxon>Bacillati</taxon>
        <taxon>Actinomycetota</taxon>
        <taxon>Actinomycetes</taxon>
        <taxon>Mycobacteriales</taxon>
        <taxon>Mycobacteriaceae</taxon>
        <taxon>Mycobacterium</taxon>
    </lineage>
</organism>
<dbReference type="GO" id="GO:0016791">
    <property type="term" value="F:phosphatase activity"/>
    <property type="evidence" value="ECO:0007669"/>
    <property type="project" value="InterPro"/>
</dbReference>
<reference evidence="8 9" key="1">
    <citation type="submission" date="2015-03" db="EMBL/GenBank/DDBJ databases">
        <authorList>
            <person name="Murphy D."/>
        </authorList>
    </citation>
    <scope>NUCLEOTIDE SEQUENCE [LARGE SCALE GENOMIC DNA]</scope>
    <source>
        <strain evidence="8 9">DSM 44277</strain>
    </source>
</reference>
<keyword evidence="5" id="KW-0378">Hydrolase</keyword>
<evidence type="ECO:0000256" key="2">
    <source>
        <dbReference type="ARBA" id="ARBA00005628"/>
    </source>
</evidence>
<dbReference type="InterPro" id="IPR023214">
    <property type="entry name" value="HAD_sf"/>
</dbReference>